<evidence type="ECO:0000313" key="3">
    <source>
        <dbReference type="Proteomes" id="UP000192727"/>
    </source>
</evidence>
<dbReference type="Proteomes" id="UP000192727">
    <property type="component" value="Chromosome"/>
</dbReference>
<comment type="similarity">
    <text evidence="1">Belongs to the arylamine N-acetyltransferase family.</text>
</comment>
<evidence type="ECO:0000313" key="2">
    <source>
        <dbReference type="EMBL" id="ARF70159.1"/>
    </source>
</evidence>
<evidence type="ECO:0008006" key="4">
    <source>
        <dbReference type="Google" id="ProtNLM"/>
    </source>
</evidence>
<dbReference type="GO" id="GO:0016407">
    <property type="term" value="F:acetyltransferase activity"/>
    <property type="evidence" value="ECO:0007669"/>
    <property type="project" value="InterPro"/>
</dbReference>
<dbReference type="Pfam" id="PF00797">
    <property type="entry name" value="Acetyltransf_2"/>
    <property type="match status" value="1"/>
</dbReference>
<reference evidence="2 3" key="1">
    <citation type="submission" date="2017-03" db="EMBL/GenBank/DDBJ databases">
        <title>Paenibacillus larvae genome sequencing.</title>
        <authorList>
            <person name="Dingman D.W."/>
        </authorList>
    </citation>
    <scope>NUCLEOTIDE SEQUENCE [LARGE SCALE GENOMIC DNA]</scope>
    <source>
        <strain evidence="2 3">SAG 10367</strain>
    </source>
</reference>
<organism evidence="2 3">
    <name type="scientific">Paenibacillus larvae subsp. pulvifaciens</name>
    <dbReference type="NCBI Taxonomy" id="1477"/>
    <lineage>
        <taxon>Bacteria</taxon>
        <taxon>Bacillati</taxon>
        <taxon>Bacillota</taxon>
        <taxon>Bacilli</taxon>
        <taxon>Bacillales</taxon>
        <taxon>Paenibacillaceae</taxon>
        <taxon>Paenibacillus</taxon>
    </lineage>
</organism>
<dbReference type="EMBL" id="CP020557">
    <property type="protein sequence ID" value="ARF70159.1"/>
    <property type="molecule type" value="Genomic_DNA"/>
</dbReference>
<dbReference type="PANTHER" id="PTHR11786">
    <property type="entry name" value="N-HYDROXYARYLAMINE O-ACETYLTRANSFERASE"/>
    <property type="match status" value="1"/>
</dbReference>
<dbReference type="InterPro" id="IPR001447">
    <property type="entry name" value="Arylamine_N-AcTrfase"/>
</dbReference>
<protein>
    <recommendedName>
        <fullName evidence="4">Arylamine N-acetyltransferase</fullName>
    </recommendedName>
</protein>
<gene>
    <name evidence="2" type="ORF">B7C51_23435</name>
</gene>
<sequence length="258" mass="30535">MSANEIVDRFLNYLEVSRRDIDISLLNDLIRNHQLKVRWENVTKILDYERGYLTNEFLPPVEKYFNRIMNDGYGGACWTISTGFYWLLKQLGFHVHYLYMEPGHLCLRVDLDQPYYVDVGYCAPLFQAYPIFESFVASDNRETFEYTVSTDGIKIVRTPGPIKTLNTNPVQLEHMRPLIIKSNDWSTSSFLKDILIFGYIGNIPASLTNNTLKQYFPGEKIKKELNTEELEYWITKRFNMNYELYKEAINIFNRRRNK</sequence>
<dbReference type="SUPFAM" id="SSF54001">
    <property type="entry name" value="Cysteine proteinases"/>
    <property type="match status" value="1"/>
</dbReference>
<dbReference type="InterPro" id="IPR038765">
    <property type="entry name" value="Papain-like_cys_pep_sf"/>
</dbReference>
<name>A0A1V0UYG7_9BACL</name>
<proteinExistence type="inferred from homology"/>
<dbReference type="PANTHER" id="PTHR11786:SF0">
    <property type="entry name" value="ARYLAMINE N-ACETYLTRANSFERASE 4-RELATED"/>
    <property type="match status" value="1"/>
</dbReference>
<evidence type="ECO:0000256" key="1">
    <source>
        <dbReference type="ARBA" id="ARBA00006547"/>
    </source>
</evidence>
<dbReference type="AlphaFoldDB" id="A0A1V0UYG7"/>
<dbReference type="Gene3D" id="3.30.2140.20">
    <property type="match status" value="1"/>
</dbReference>
<accession>A0A1V0UYG7</accession>
<dbReference type="InterPro" id="IPR053710">
    <property type="entry name" value="Arylamine_NAT_domain_sf"/>
</dbReference>
<dbReference type="RefSeq" id="WP_083041384.1">
    <property type="nucleotide sequence ID" value="NZ_CP020557.1"/>
</dbReference>